<comment type="subcellular location">
    <subcellularLocation>
        <location evidence="1">Cell membrane</location>
        <topology evidence="1">Multi-pass membrane protein</topology>
    </subcellularLocation>
</comment>
<dbReference type="RefSeq" id="WP_073344289.1">
    <property type="nucleotide sequence ID" value="NZ_BKAW01000008.1"/>
</dbReference>
<keyword evidence="2" id="KW-1003">Cell membrane</keyword>
<gene>
    <name evidence="10" type="ORF">SCO02_16940</name>
</gene>
<feature type="transmembrane region" description="Helical" evidence="8">
    <location>
        <begin position="180"/>
        <end position="200"/>
    </location>
</feature>
<evidence type="ECO:0000256" key="5">
    <source>
        <dbReference type="ARBA" id="ARBA00023136"/>
    </source>
</evidence>
<evidence type="ECO:0000313" key="10">
    <source>
        <dbReference type="EMBL" id="GEQ03253.1"/>
    </source>
</evidence>
<feature type="transmembrane region" description="Helical" evidence="8">
    <location>
        <begin position="267"/>
        <end position="295"/>
    </location>
</feature>
<evidence type="ECO:0000256" key="6">
    <source>
        <dbReference type="SAM" id="Coils"/>
    </source>
</evidence>
<dbReference type="GO" id="GO:0005886">
    <property type="term" value="C:plasma membrane"/>
    <property type="evidence" value="ECO:0007669"/>
    <property type="project" value="UniProtKB-SubCell"/>
</dbReference>
<evidence type="ECO:0000256" key="8">
    <source>
        <dbReference type="SAM" id="Phobius"/>
    </source>
</evidence>
<protein>
    <submittedName>
        <fullName evidence="10">Membrane protein</fullName>
    </submittedName>
</protein>
<dbReference type="InterPro" id="IPR000731">
    <property type="entry name" value="SSD"/>
</dbReference>
<evidence type="ECO:0000256" key="3">
    <source>
        <dbReference type="ARBA" id="ARBA00022692"/>
    </source>
</evidence>
<dbReference type="AlphaFoldDB" id="A0AB34AIW3"/>
<feature type="transmembrane region" description="Helical" evidence="8">
    <location>
        <begin position="546"/>
        <end position="566"/>
    </location>
</feature>
<dbReference type="EMBL" id="BKAW01000008">
    <property type="protein sequence ID" value="GEQ03253.1"/>
    <property type="molecule type" value="Genomic_DNA"/>
</dbReference>
<sequence length="845" mass="92818">MAKFLYKLGSFVAKHKWWSVVAWVIILAAIIIPLTISSPKFDNDITMNGLQSLDTNDKIEDEFGQDSEKAQIRAVFKSDSDNGIVKQDMTKDIKDTLKDIKDDDGDIKNISDPYDNKQISEDKSTAIADINYDVSATSLKEDSKDKVKDQVEKLEDEHNVQVELMGTGMESTEIGGSSELIGVIVAFVVLLITFGSFIAAGMPIISALLGLGTGVGIISLLTYAFDIPNVTLTLAVMIGLAVGIDYALFILFRYRQIVKSEPNHIKAIGLAVGTAGSAVIFAGVTVIIAVCGLSLVGIDFLAVMGFASAISVFVAVISALTLLPALISIFHKQIHPKQTKTEFEGDVDTKWSKFVVGKPLAAVLIGLIILVVAAIPINDMRLGIPDDGMKPADTTQKKAYDIVSDKFGEGYNGQIAMLVNVKDQNDNPEALQKDLQSLSKDIKDMDNVKMVAPPQLSKNKDYALVAVIPDKGPNAKSTNDLVHDLRDYNDDARDKYNFKTEVSGQSVINIDMSQKLNEAIPLFAGVIVALAFVLLMVVFRSIIIPLKAVLGFVLSLVATLGFTTLIMQEGFMSELFGVDTTGPLLAFLPVITIGLLFGLAMDYEVFLMSRIHEEYSKTGNNEHAIKVGIKESGPVVVAAALIMFSVFIAFVFQDDVMIKSMGLSLAFGILFDAFIVRLLLIPALTQLFGKASWYMPAWLNRILPHVDIEGHALQGEMPASNYSRINQSAGNDSYDRTFSIRKQQNAYNGETNTISVDQKTKRLYNEIAQQTTQQAFLYEALKSYKEDLTQLQNDSEQSTSFATHVENKNESTRDREDDEIVKLLAQQSENIRHLNELIEKTINKK</sequence>
<evidence type="ECO:0000259" key="9">
    <source>
        <dbReference type="PROSITE" id="PS50156"/>
    </source>
</evidence>
<evidence type="ECO:0000256" key="7">
    <source>
        <dbReference type="SAM" id="MobiDB-lite"/>
    </source>
</evidence>
<dbReference type="PROSITE" id="PS50156">
    <property type="entry name" value="SSD"/>
    <property type="match status" value="2"/>
</dbReference>
<keyword evidence="5 8" id="KW-0472">Membrane</keyword>
<feature type="compositionally biased region" description="Polar residues" evidence="7">
    <location>
        <begin position="792"/>
        <end position="802"/>
    </location>
</feature>
<feature type="transmembrane region" description="Helical" evidence="8">
    <location>
        <begin position="586"/>
        <end position="607"/>
    </location>
</feature>
<evidence type="ECO:0000256" key="2">
    <source>
        <dbReference type="ARBA" id="ARBA00022475"/>
    </source>
</evidence>
<feature type="domain" description="SSD" evidence="9">
    <location>
        <begin position="204"/>
        <end position="329"/>
    </location>
</feature>
<feature type="coiled-coil region" evidence="6">
    <location>
        <begin position="137"/>
        <end position="164"/>
    </location>
</feature>
<comment type="caution">
    <text evidence="10">The sequence shown here is derived from an EMBL/GenBank/DDBJ whole genome shotgun (WGS) entry which is preliminary data.</text>
</comment>
<feature type="transmembrane region" description="Helical" evidence="8">
    <location>
        <begin position="665"/>
        <end position="685"/>
    </location>
</feature>
<dbReference type="InterPro" id="IPR004869">
    <property type="entry name" value="MMPL_dom"/>
</dbReference>
<dbReference type="InterPro" id="IPR050545">
    <property type="entry name" value="Mycobact_MmpL"/>
</dbReference>
<dbReference type="Proteomes" id="UP000321839">
    <property type="component" value="Unassembled WGS sequence"/>
</dbReference>
<feature type="transmembrane region" description="Helical" evidence="8">
    <location>
        <begin position="231"/>
        <end position="255"/>
    </location>
</feature>
<keyword evidence="3 8" id="KW-0812">Transmembrane</keyword>
<accession>A0AB34AIW3</accession>
<feature type="transmembrane region" description="Helical" evidence="8">
    <location>
        <begin position="301"/>
        <end position="330"/>
    </location>
</feature>
<feature type="domain" description="SSD" evidence="9">
    <location>
        <begin position="518"/>
        <end position="686"/>
    </location>
</feature>
<feature type="transmembrane region" description="Helical" evidence="8">
    <location>
        <begin position="207"/>
        <end position="225"/>
    </location>
</feature>
<organism evidence="10 11">
    <name type="scientific">Staphylococcus ureilyticus</name>
    <name type="common">Staphylococcus cohnii subsp. urealyticus</name>
    <dbReference type="NCBI Taxonomy" id="94138"/>
    <lineage>
        <taxon>Bacteria</taxon>
        <taxon>Bacillati</taxon>
        <taxon>Bacillota</taxon>
        <taxon>Bacilli</taxon>
        <taxon>Bacillales</taxon>
        <taxon>Staphylococcaceae</taxon>
        <taxon>Staphylococcus</taxon>
        <taxon>Staphylococcus cohnii species complex</taxon>
    </lineage>
</organism>
<evidence type="ECO:0000313" key="11">
    <source>
        <dbReference type="Proteomes" id="UP000321839"/>
    </source>
</evidence>
<keyword evidence="11" id="KW-1185">Reference proteome</keyword>
<name>A0AB34AIW3_STAUR</name>
<dbReference type="Gene3D" id="1.20.1640.10">
    <property type="entry name" value="Multidrug efflux transporter AcrB transmembrane domain"/>
    <property type="match status" value="2"/>
</dbReference>
<keyword evidence="4 8" id="KW-1133">Transmembrane helix</keyword>
<dbReference type="SUPFAM" id="SSF82866">
    <property type="entry name" value="Multidrug efflux transporter AcrB transmembrane domain"/>
    <property type="match status" value="2"/>
</dbReference>
<feature type="compositionally biased region" description="Basic and acidic residues" evidence="7">
    <location>
        <begin position="805"/>
        <end position="815"/>
    </location>
</feature>
<feature type="transmembrane region" description="Helical" evidence="8">
    <location>
        <begin position="20"/>
        <end position="38"/>
    </location>
</feature>
<proteinExistence type="predicted"/>
<dbReference type="PANTHER" id="PTHR33406:SF13">
    <property type="entry name" value="MEMBRANE PROTEIN YDFJ"/>
    <property type="match status" value="1"/>
</dbReference>
<feature type="transmembrane region" description="Helical" evidence="8">
    <location>
        <begin position="360"/>
        <end position="377"/>
    </location>
</feature>
<feature type="transmembrane region" description="Helical" evidence="8">
    <location>
        <begin position="519"/>
        <end position="539"/>
    </location>
</feature>
<dbReference type="PANTHER" id="PTHR33406">
    <property type="entry name" value="MEMBRANE PROTEIN MJ1562-RELATED"/>
    <property type="match status" value="1"/>
</dbReference>
<keyword evidence="6" id="KW-0175">Coiled coil</keyword>
<dbReference type="Pfam" id="PF03176">
    <property type="entry name" value="MMPL"/>
    <property type="match status" value="2"/>
</dbReference>
<feature type="transmembrane region" description="Helical" evidence="8">
    <location>
        <begin position="635"/>
        <end position="653"/>
    </location>
</feature>
<feature type="region of interest" description="Disordered" evidence="7">
    <location>
        <begin position="792"/>
        <end position="816"/>
    </location>
</feature>
<evidence type="ECO:0000256" key="1">
    <source>
        <dbReference type="ARBA" id="ARBA00004651"/>
    </source>
</evidence>
<reference evidence="10 11" key="1">
    <citation type="submission" date="2019-07" db="EMBL/GenBank/DDBJ databases">
        <title>Whole genome shotgun sequence of Staphylococcus cohnii subsp. urealyticus NBRC 109766.</title>
        <authorList>
            <person name="Hosoyama A."/>
            <person name="Uohara A."/>
            <person name="Ohji S."/>
            <person name="Ichikawa N."/>
        </authorList>
    </citation>
    <scope>NUCLEOTIDE SEQUENCE [LARGE SCALE GENOMIC DNA]</scope>
    <source>
        <strain evidence="10 11">NBRC 109766</strain>
    </source>
</reference>
<evidence type="ECO:0000256" key="4">
    <source>
        <dbReference type="ARBA" id="ARBA00022989"/>
    </source>
</evidence>